<feature type="chain" id="PRO_5022721160" description="YggN family protein" evidence="2">
    <location>
        <begin position="22"/>
        <end position="230"/>
    </location>
</feature>
<dbReference type="KEGG" id="thes:FHQ07_01395"/>
<evidence type="ECO:0000256" key="1">
    <source>
        <dbReference type="SAM" id="MobiDB-lite"/>
    </source>
</evidence>
<keyword evidence="2" id="KW-0732">Signal</keyword>
<feature type="signal peptide" evidence="2">
    <location>
        <begin position="1"/>
        <end position="21"/>
    </location>
</feature>
<dbReference type="RefSeq" id="WP_139714997.1">
    <property type="nucleotide sequence ID" value="NZ_CP040871.1"/>
</dbReference>
<feature type="region of interest" description="Disordered" evidence="1">
    <location>
        <begin position="20"/>
        <end position="44"/>
    </location>
</feature>
<organism evidence="3 4">
    <name type="scientific">Thermomonas aquatica</name>
    <dbReference type="NCBI Taxonomy" id="2202149"/>
    <lineage>
        <taxon>Bacteria</taxon>
        <taxon>Pseudomonadati</taxon>
        <taxon>Pseudomonadota</taxon>
        <taxon>Gammaproteobacteria</taxon>
        <taxon>Lysobacterales</taxon>
        <taxon>Lysobacteraceae</taxon>
        <taxon>Thermomonas</taxon>
    </lineage>
</organism>
<dbReference type="Proteomes" id="UP000308149">
    <property type="component" value="Chromosome"/>
</dbReference>
<evidence type="ECO:0008006" key="5">
    <source>
        <dbReference type="Google" id="ProtNLM"/>
    </source>
</evidence>
<gene>
    <name evidence="3" type="ORF">FHQ07_01395</name>
</gene>
<proteinExistence type="predicted"/>
<protein>
    <recommendedName>
        <fullName evidence="5">YggN family protein</fullName>
    </recommendedName>
</protein>
<dbReference type="AlphaFoldDB" id="A0A5B7ZN35"/>
<reference evidence="3 4" key="1">
    <citation type="submission" date="2019-06" db="EMBL/GenBank/DDBJ databases">
        <title>Thermomonas aquatica sp. nov., isolated from an industrial wastewater treatment plant.</title>
        <authorList>
            <person name="Jeon J.H."/>
            <person name="Park D.-S."/>
        </authorList>
    </citation>
    <scope>NUCLEOTIDE SEQUENCE [LARGE SCALE GENOMIC DNA]</scope>
    <source>
        <strain evidence="3 4">SY21</strain>
    </source>
</reference>
<evidence type="ECO:0000313" key="3">
    <source>
        <dbReference type="EMBL" id="QDA56069.1"/>
    </source>
</evidence>
<sequence length="230" mass="23759">MKTTQVLAAALLAGLSLTACSEPPAPPAPPAPPSPPVAANDSPKSFIGRHVDKALAEARKELATQNISISDGFNINVNGHEIHNKGENLPKAEITPQGDLLIEGKAVSITPAQRQELLTYRARIIGIAEAGMAIGGKGADLAGEALGGVVGAIFGGKEGEKAFEQRMEAQGKKMEAEAMKLCTQLPGLLSSQQALAASLPEFKPYARMTQADIDDCGKDVKGKGVAVTSG</sequence>
<evidence type="ECO:0000256" key="2">
    <source>
        <dbReference type="SAM" id="SignalP"/>
    </source>
</evidence>
<feature type="compositionally biased region" description="Pro residues" evidence="1">
    <location>
        <begin position="23"/>
        <end position="36"/>
    </location>
</feature>
<accession>A0A5B7ZN35</accession>
<dbReference type="EMBL" id="CP040871">
    <property type="protein sequence ID" value="QDA56069.1"/>
    <property type="molecule type" value="Genomic_DNA"/>
</dbReference>
<dbReference type="OrthoDB" id="6057407at2"/>
<dbReference type="PROSITE" id="PS51257">
    <property type="entry name" value="PROKAR_LIPOPROTEIN"/>
    <property type="match status" value="1"/>
</dbReference>
<name>A0A5B7ZN35_9GAMM</name>
<evidence type="ECO:0000313" key="4">
    <source>
        <dbReference type="Proteomes" id="UP000308149"/>
    </source>
</evidence>
<keyword evidence="4" id="KW-1185">Reference proteome</keyword>